<dbReference type="EMBL" id="JDVG02000457">
    <property type="protein sequence ID" value="KFB71981.1"/>
    <property type="molecule type" value="Genomic_DNA"/>
</dbReference>
<proteinExistence type="predicted"/>
<reference evidence="1 2" key="1">
    <citation type="submission" date="2014-02" db="EMBL/GenBank/DDBJ databases">
        <title>Expanding our view of genomic diversity in Candidatus Accumulibacter clades.</title>
        <authorList>
            <person name="Skennerton C.T."/>
            <person name="Barr J.J."/>
            <person name="Slater F.R."/>
            <person name="Bond P.L."/>
            <person name="Tyson G.W."/>
        </authorList>
    </citation>
    <scope>NUCLEOTIDE SEQUENCE [LARGE SCALE GENOMIC DNA]</scope>
    <source>
        <strain evidence="2">BA-91</strain>
    </source>
</reference>
<organism evidence="1 2">
    <name type="scientific">Candidatus Accumulibacter phosphatis</name>
    <dbReference type="NCBI Taxonomy" id="327160"/>
    <lineage>
        <taxon>Bacteria</taxon>
        <taxon>Pseudomonadati</taxon>
        <taxon>Pseudomonadota</taxon>
        <taxon>Betaproteobacteria</taxon>
        <taxon>Candidatus Accumulibacter</taxon>
    </lineage>
</organism>
<accession>A0A080LTZ7</accession>
<comment type="caution">
    <text evidence="1">The sequence shown here is derived from an EMBL/GenBank/DDBJ whole genome shotgun (WGS) entry which is preliminary data.</text>
</comment>
<evidence type="ECO:0000313" key="2">
    <source>
        <dbReference type="Proteomes" id="UP000020077"/>
    </source>
</evidence>
<evidence type="ECO:0000313" key="1">
    <source>
        <dbReference type="EMBL" id="KFB71981.1"/>
    </source>
</evidence>
<protein>
    <submittedName>
        <fullName evidence="1">Uncharacterized protein</fullName>
    </submittedName>
</protein>
<sequence length="78" mass="8339">MFGERLHAIALAGVVTGSEVRDTGLARQMHGLLRDLAAQVEVGAKRDGLFEQALRAAGTPGDTAYQARAIANRQRHSL</sequence>
<gene>
    <name evidence="1" type="ORF">AW09_002818</name>
</gene>
<name>A0A080LTZ7_9PROT</name>
<dbReference type="AlphaFoldDB" id="A0A080LTZ7"/>
<dbReference type="Proteomes" id="UP000020077">
    <property type="component" value="Unassembled WGS sequence"/>
</dbReference>